<keyword evidence="3" id="KW-0547">Nucleotide-binding</keyword>
<keyword evidence="2" id="KW-0813">Transport</keyword>
<dbReference type="Pfam" id="PF00005">
    <property type="entry name" value="ABC_tran"/>
    <property type="match status" value="1"/>
</dbReference>
<name>A0ABY5SHW4_9BACL</name>
<keyword evidence="4 7" id="KW-0067">ATP-binding</keyword>
<dbReference type="SUPFAM" id="SSF52540">
    <property type="entry name" value="P-loop containing nucleoside triphosphate hydrolases"/>
    <property type="match status" value="1"/>
</dbReference>
<dbReference type="EMBL" id="CP091430">
    <property type="protein sequence ID" value="UVI32223.1"/>
    <property type="molecule type" value="Genomic_DNA"/>
</dbReference>
<comment type="similarity">
    <text evidence="1">Belongs to the ABC transporter superfamily.</text>
</comment>
<dbReference type="InterPro" id="IPR003439">
    <property type="entry name" value="ABC_transporter-like_ATP-bd"/>
</dbReference>
<evidence type="ECO:0000259" key="6">
    <source>
        <dbReference type="PROSITE" id="PS50893"/>
    </source>
</evidence>
<dbReference type="Proteomes" id="UP001057877">
    <property type="component" value="Chromosome"/>
</dbReference>
<evidence type="ECO:0000256" key="4">
    <source>
        <dbReference type="ARBA" id="ARBA00022840"/>
    </source>
</evidence>
<feature type="region of interest" description="Disordered" evidence="5">
    <location>
        <begin position="332"/>
        <end position="354"/>
    </location>
</feature>
<dbReference type="InterPro" id="IPR027417">
    <property type="entry name" value="P-loop_NTPase"/>
</dbReference>
<feature type="domain" description="ABC transporter" evidence="6">
    <location>
        <begin position="24"/>
        <end position="257"/>
    </location>
</feature>
<dbReference type="Gene3D" id="3.40.50.300">
    <property type="entry name" value="P-loop containing nucleotide triphosphate hydrolases"/>
    <property type="match status" value="1"/>
</dbReference>
<protein>
    <submittedName>
        <fullName evidence="7">ATP-binding cassette domain-containing protein</fullName>
    </submittedName>
</protein>
<evidence type="ECO:0000313" key="7">
    <source>
        <dbReference type="EMBL" id="UVI32223.1"/>
    </source>
</evidence>
<dbReference type="PROSITE" id="PS50893">
    <property type="entry name" value="ABC_TRANSPORTER_2"/>
    <property type="match status" value="1"/>
</dbReference>
<keyword evidence="8" id="KW-1185">Reference proteome</keyword>
<evidence type="ECO:0000256" key="1">
    <source>
        <dbReference type="ARBA" id="ARBA00005417"/>
    </source>
</evidence>
<dbReference type="SMART" id="SM00382">
    <property type="entry name" value="AAA"/>
    <property type="match status" value="1"/>
</dbReference>
<evidence type="ECO:0000256" key="3">
    <source>
        <dbReference type="ARBA" id="ARBA00022741"/>
    </source>
</evidence>
<dbReference type="RefSeq" id="WP_258388280.1">
    <property type="nucleotide sequence ID" value="NZ_CP091430.1"/>
</dbReference>
<accession>A0ABY5SHW4</accession>
<organism evidence="7 8">
    <name type="scientific">Paenibacillus spongiae</name>
    <dbReference type="NCBI Taxonomy" id="2909671"/>
    <lineage>
        <taxon>Bacteria</taxon>
        <taxon>Bacillati</taxon>
        <taxon>Bacillota</taxon>
        <taxon>Bacilli</taxon>
        <taxon>Bacillales</taxon>
        <taxon>Paenibacillaceae</taxon>
        <taxon>Paenibacillus</taxon>
    </lineage>
</organism>
<sequence>MIALRTAGLCKSFQVKRKRPGLSGSIRSLVRPEWVERAAVSDVNLTVQAGETVAFLGPNGAGKSTTIKMLTGILHPTSGNAEVLGYTPWRERTKLAYRIGAVFGQKSQLWYHLPPIDTFDLISRIYELKRSDYLARRKDLIERFELETYMHTPVRKLSLGERMRCEIAASFLHRPQLLFLDEPTIGLDVLVKQRIRELIRELNVKEGTTVFLTSHDAGDVEELCSRAVVIHHGGILLDASVEQLKRGILNRKTITLTLKPDSPMSVQTAAIPGTEIVSKEGRRMKLSVDLSNTDMDTVLGAIVGKVKLEDVTVEDPPLEEIIKHIYGLRKGGLGSEDERDASFQAGAGAGGRSG</sequence>
<dbReference type="PANTHER" id="PTHR42711">
    <property type="entry name" value="ABC TRANSPORTER ATP-BINDING PROTEIN"/>
    <property type="match status" value="1"/>
</dbReference>
<reference evidence="7" key="1">
    <citation type="submission" date="2022-01" db="EMBL/GenBank/DDBJ databases">
        <title>Paenibacillus spongiae sp. nov., isolated from marine sponge.</title>
        <authorList>
            <person name="Li Z."/>
            <person name="Zhang M."/>
        </authorList>
    </citation>
    <scope>NUCLEOTIDE SEQUENCE</scope>
    <source>
        <strain evidence="7">PHS-Z3</strain>
    </source>
</reference>
<dbReference type="InterPro" id="IPR003593">
    <property type="entry name" value="AAA+_ATPase"/>
</dbReference>
<proteinExistence type="inferred from homology"/>
<evidence type="ECO:0000256" key="5">
    <source>
        <dbReference type="SAM" id="MobiDB-lite"/>
    </source>
</evidence>
<dbReference type="GO" id="GO:0005524">
    <property type="term" value="F:ATP binding"/>
    <property type="evidence" value="ECO:0007669"/>
    <property type="project" value="UniProtKB-KW"/>
</dbReference>
<evidence type="ECO:0000313" key="8">
    <source>
        <dbReference type="Proteomes" id="UP001057877"/>
    </source>
</evidence>
<dbReference type="PANTHER" id="PTHR42711:SF5">
    <property type="entry name" value="ABC TRANSPORTER ATP-BINDING PROTEIN NATA"/>
    <property type="match status" value="1"/>
</dbReference>
<evidence type="ECO:0000256" key="2">
    <source>
        <dbReference type="ARBA" id="ARBA00022448"/>
    </source>
</evidence>
<gene>
    <name evidence="7" type="ORF">L1F29_10565</name>
</gene>
<dbReference type="InterPro" id="IPR050763">
    <property type="entry name" value="ABC_transporter_ATP-binding"/>
</dbReference>